<comment type="caution">
    <text evidence="3">The sequence shown here is derived from an EMBL/GenBank/DDBJ whole genome shotgun (WGS) entry which is preliminary data.</text>
</comment>
<dbReference type="Proteomes" id="UP000239156">
    <property type="component" value="Unassembled WGS sequence"/>
</dbReference>
<organism evidence="3 4">
    <name type="scientific">Puccinia striiformis</name>
    <dbReference type="NCBI Taxonomy" id="27350"/>
    <lineage>
        <taxon>Eukaryota</taxon>
        <taxon>Fungi</taxon>
        <taxon>Dikarya</taxon>
        <taxon>Basidiomycota</taxon>
        <taxon>Pucciniomycotina</taxon>
        <taxon>Pucciniomycetes</taxon>
        <taxon>Pucciniales</taxon>
        <taxon>Pucciniaceae</taxon>
        <taxon>Puccinia</taxon>
    </lineage>
</organism>
<keyword evidence="2" id="KW-0732">Signal</keyword>
<reference evidence="3" key="1">
    <citation type="submission" date="2017-12" db="EMBL/GenBank/DDBJ databases">
        <title>Gene loss provides genomic basis for host adaptation in cereal stripe rust fungi.</title>
        <authorList>
            <person name="Xia C."/>
        </authorList>
    </citation>
    <scope>NUCLEOTIDE SEQUENCE [LARGE SCALE GENOMIC DNA]</scope>
    <source>
        <strain evidence="3">93-210</strain>
    </source>
</reference>
<evidence type="ECO:0000256" key="1">
    <source>
        <dbReference type="SAM" id="MobiDB-lite"/>
    </source>
</evidence>
<gene>
    <name evidence="3" type="ORF">PSTT_09220</name>
</gene>
<evidence type="ECO:0000313" key="3">
    <source>
        <dbReference type="EMBL" id="POW06123.1"/>
    </source>
</evidence>
<evidence type="ECO:0000256" key="2">
    <source>
        <dbReference type="SAM" id="SignalP"/>
    </source>
</evidence>
<dbReference type="VEuPathDB" id="FungiDB:PSTT_09220"/>
<dbReference type="AlphaFoldDB" id="A0A2S4V9A4"/>
<sequence>MATSFFLLITIFICLSLIITMSNQTEQAKAQGVPNNQFHTLPIEDKKGSETTPALLTGNPGLKDGETVTTLPGPVIPGDQLAGQPVKSSDELDQRANALNNPKPTNP</sequence>
<proteinExistence type="predicted"/>
<name>A0A2S4V9A4_9BASI</name>
<feature type="region of interest" description="Disordered" evidence="1">
    <location>
        <begin position="39"/>
        <end position="107"/>
    </location>
</feature>
<evidence type="ECO:0000313" key="4">
    <source>
        <dbReference type="Proteomes" id="UP000239156"/>
    </source>
</evidence>
<dbReference type="EMBL" id="PKSL01000090">
    <property type="protein sequence ID" value="POW06123.1"/>
    <property type="molecule type" value="Genomic_DNA"/>
</dbReference>
<protein>
    <submittedName>
        <fullName evidence="3">Uncharacterized protein</fullName>
    </submittedName>
</protein>
<feature type="compositionally biased region" description="Polar residues" evidence="1">
    <location>
        <begin position="97"/>
        <end position="107"/>
    </location>
</feature>
<feature type="chain" id="PRO_5015622541" evidence="2">
    <location>
        <begin position="17"/>
        <end position="107"/>
    </location>
</feature>
<feature type="signal peptide" evidence="2">
    <location>
        <begin position="1"/>
        <end position="16"/>
    </location>
</feature>
<keyword evidence="4" id="KW-1185">Reference proteome</keyword>
<accession>A0A2S4V9A4</accession>